<evidence type="ECO:0000256" key="1">
    <source>
        <dbReference type="ARBA" id="ARBA00004651"/>
    </source>
</evidence>
<feature type="compositionally biased region" description="Acidic residues" evidence="6">
    <location>
        <begin position="298"/>
        <end position="331"/>
    </location>
</feature>
<reference evidence="8 9" key="1">
    <citation type="journal article" date="2021" name="Elife">
        <title>Chloroplast acquisition without the gene transfer in kleptoplastic sea slugs, Plakobranchus ocellatus.</title>
        <authorList>
            <person name="Maeda T."/>
            <person name="Takahashi S."/>
            <person name="Yoshida T."/>
            <person name="Shimamura S."/>
            <person name="Takaki Y."/>
            <person name="Nagai Y."/>
            <person name="Toyoda A."/>
            <person name="Suzuki Y."/>
            <person name="Arimoto A."/>
            <person name="Ishii H."/>
            <person name="Satoh N."/>
            <person name="Nishiyama T."/>
            <person name="Hasebe M."/>
            <person name="Maruyama T."/>
            <person name="Minagawa J."/>
            <person name="Obokata J."/>
            <person name="Shigenobu S."/>
        </authorList>
    </citation>
    <scope>NUCLEOTIDE SEQUENCE [LARGE SCALE GENOMIC DNA]</scope>
</reference>
<feature type="transmembrane region" description="Helical" evidence="7">
    <location>
        <begin position="191"/>
        <end position="218"/>
    </location>
</feature>
<evidence type="ECO:0000256" key="6">
    <source>
        <dbReference type="SAM" id="MobiDB-lite"/>
    </source>
</evidence>
<sequence length="337" mass="36768">MDIVPLTTLNGSVAVINWTDQESFTTPLVSRSTYQAFLVVNGFGLTGGIAVFGIFSNTLNAVVYLKLGLRETTNINFFALSIVDWVVSVCSCLTVMARVADISSSAESITNLGYYVVCLMYPSLGLGAWITALLSAERCACIVMPLKVKTIVTRRRILCLISGMAVYEIVFGVLMVTMVQPPYNIPNPTRVILLLYSYSIPSIMSFGLVLIFTTFIIVRLRKTLKWRNSTSTQSAKTAGVKERKVVLSILWICIMFIQVFKVKGDIIVFGCGDEGDRSGDDDDGNDDEEEEGSHGDGDNYDGEDSSGDGDEMDSSGEGYEGDIDGDGDSGDVDSQWW</sequence>
<proteinExistence type="predicted"/>
<keyword evidence="9" id="KW-1185">Reference proteome</keyword>
<dbReference type="PANTHER" id="PTHR24249">
    <property type="entry name" value="HISTAMINE RECEPTOR-RELATED G-PROTEIN COUPLED RECEPTOR"/>
    <property type="match status" value="1"/>
</dbReference>
<keyword evidence="5" id="KW-0807">Transducer</keyword>
<feature type="compositionally biased region" description="Acidic residues" evidence="6">
    <location>
        <begin position="279"/>
        <end position="291"/>
    </location>
</feature>
<gene>
    <name evidence="8" type="ORF">ElyMa_007016000</name>
</gene>
<feature type="transmembrane region" description="Helical" evidence="7">
    <location>
        <begin position="245"/>
        <end position="262"/>
    </location>
</feature>
<keyword evidence="3" id="KW-0297">G-protein coupled receptor</keyword>
<keyword evidence="7" id="KW-0472">Membrane</keyword>
<evidence type="ECO:0000256" key="5">
    <source>
        <dbReference type="ARBA" id="ARBA00023224"/>
    </source>
</evidence>
<dbReference type="GO" id="GO:0004930">
    <property type="term" value="F:G protein-coupled receptor activity"/>
    <property type="evidence" value="ECO:0007669"/>
    <property type="project" value="UniProtKB-KW"/>
</dbReference>
<dbReference type="SUPFAM" id="SSF81321">
    <property type="entry name" value="Family A G protein-coupled receptor-like"/>
    <property type="match status" value="1"/>
</dbReference>
<feature type="region of interest" description="Disordered" evidence="6">
    <location>
        <begin position="275"/>
        <end position="337"/>
    </location>
</feature>
<protein>
    <submittedName>
        <fullName evidence="8">Chemosensory receptor B</fullName>
    </submittedName>
</protein>
<evidence type="ECO:0000256" key="3">
    <source>
        <dbReference type="ARBA" id="ARBA00023040"/>
    </source>
</evidence>
<keyword evidence="7" id="KW-0812">Transmembrane</keyword>
<evidence type="ECO:0000313" key="8">
    <source>
        <dbReference type="EMBL" id="GFS24970.1"/>
    </source>
</evidence>
<comment type="caution">
    <text evidence="8">The sequence shown here is derived from an EMBL/GenBank/DDBJ whole genome shotgun (WGS) entry which is preliminary data.</text>
</comment>
<comment type="subcellular location">
    <subcellularLocation>
        <location evidence="1">Cell membrane</location>
        <topology evidence="1">Multi-pass membrane protein</topology>
    </subcellularLocation>
</comment>
<dbReference type="InterPro" id="IPR050569">
    <property type="entry name" value="TAAR"/>
</dbReference>
<keyword evidence="7" id="KW-1133">Transmembrane helix</keyword>
<name>A0AAV4JRQ5_9GAST</name>
<keyword evidence="2" id="KW-1003">Cell membrane</keyword>
<feature type="transmembrane region" description="Helical" evidence="7">
    <location>
        <begin position="112"/>
        <end position="136"/>
    </location>
</feature>
<feature type="transmembrane region" description="Helical" evidence="7">
    <location>
        <begin position="77"/>
        <end position="100"/>
    </location>
</feature>
<evidence type="ECO:0000313" key="9">
    <source>
        <dbReference type="Proteomes" id="UP000762676"/>
    </source>
</evidence>
<dbReference type="PANTHER" id="PTHR24249:SF418">
    <property type="entry name" value="G-PROTEIN COUPLED RECEPTORS FAMILY 1 PROFILE DOMAIN-CONTAINING PROTEIN"/>
    <property type="match status" value="1"/>
</dbReference>
<dbReference type="AlphaFoldDB" id="A0AAV4JRQ5"/>
<organism evidence="8 9">
    <name type="scientific">Elysia marginata</name>
    <dbReference type="NCBI Taxonomy" id="1093978"/>
    <lineage>
        <taxon>Eukaryota</taxon>
        <taxon>Metazoa</taxon>
        <taxon>Spiralia</taxon>
        <taxon>Lophotrochozoa</taxon>
        <taxon>Mollusca</taxon>
        <taxon>Gastropoda</taxon>
        <taxon>Heterobranchia</taxon>
        <taxon>Euthyneura</taxon>
        <taxon>Panpulmonata</taxon>
        <taxon>Sacoglossa</taxon>
        <taxon>Placobranchoidea</taxon>
        <taxon>Plakobranchidae</taxon>
        <taxon>Elysia</taxon>
    </lineage>
</organism>
<accession>A0AAV4JRQ5</accession>
<evidence type="ECO:0000256" key="4">
    <source>
        <dbReference type="ARBA" id="ARBA00023170"/>
    </source>
</evidence>
<feature type="transmembrane region" description="Helical" evidence="7">
    <location>
        <begin position="157"/>
        <end position="179"/>
    </location>
</feature>
<dbReference type="Gene3D" id="1.20.1070.10">
    <property type="entry name" value="Rhodopsin 7-helix transmembrane proteins"/>
    <property type="match status" value="1"/>
</dbReference>
<dbReference type="GO" id="GO:0005886">
    <property type="term" value="C:plasma membrane"/>
    <property type="evidence" value="ECO:0007669"/>
    <property type="project" value="UniProtKB-SubCell"/>
</dbReference>
<evidence type="ECO:0000256" key="2">
    <source>
        <dbReference type="ARBA" id="ARBA00022475"/>
    </source>
</evidence>
<dbReference type="EMBL" id="BMAT01014015">
    <property type="protein sequence ID" value="GFS24970.1"/>
    <property type="molecule type" value="Genomic_DNA"/>
</dbReference>
<dbReference type="Proteomes" id="UP000762676">
    <property type="component" value="Unassembled WGS sequence"/>
</dbReference>
<feature type="transmembrane region" description="Helical" evidence="7">
    <location>
        <begin position="36"/>
        <end position="65"/>
    </location>
</feature>
<evidence type="ECO:0000256" key="7">
    <source>
        <dbReference type="SAM" id="Phobius"/>
    </source>
</evidence>
<keyword evidence="4 8" id="KW-0675">Receptor</keyword>